<feature type="region of interest" description="Disordered" evidence="5">
    <location>
        <begin position="1"/>
        <end position="44"/>
    </location>
</feature>
<dbReference type="Pfam" id="PF10431">
    <property type="entry name" value="ClpB_D2-small"/>
    <property type="match status" value="1"/>
</dbReference>
<accession>Q01QB9</accession>
<keyword evidence="4" id="KW-0597">Phosphoprotein</keyword>
<evidence type="ECO:0000256" key="5">
    <source>
        <dbReference type="SAM" id="MobiDB-lite"/>
    </source>
</evidence>
<evidence type="ECO:0000313" key="7">
    <source>
        <dbReference type="EMBL" id="ABJ88151.1"/>
    </source>
</evidence>
<dbReference type="InterPro" id="IPR011006">
    <property type="entry name" value="CheY-like_superfamily"/>
</dbReference>
<dbReference type="eggNOG" id="COG0542">
    <property type="taxonomic scope" value="Bacteria"/>
</dbReference>
<dbReference type="SUPFAM" id="SSF52172">
    <property type="entry name" value="CheY-like"/>
    <property type="match status" value="1"/>
</dbReference>
<dbReference type="STRING" id="234267.Acid_7240"/>
<dbReference type="InterPro" id="IPR050130">
    <property type="entry name" value="ClpA_ClpB"/>
</dbReference>
<dbReference type="GO" id="GO:0051082">
    <property type="term" value="F:unfolded protein binding"/>
    <property type="evidence" value="ECO:0007669"/>
    <property type="project" value="TreeGrafter"/>
</dbReference>
<dbReference type="Pfam" id="PF07724">
    <property type="entry name" value="AAA_2"/>
    <property type="match status" value="1"/>
</dbReference>
<dbReference type="PANTHER" id="PTHR11638:SF18">
    <property type="entry name" value="HEAT SHOCK PROTEIN 104"/>
    <property type="match status" value="1"/>
</dbReference>
<dbReference type="SMART" id="SM00382">
    <property type="entry name" value="AAA"/>
    <property type="match status" value="1"/>
</dbReference>
<evidence type="ECO:0000256" key="2">
    <source>
        <dbReference type="ARBA" id="ARBA00022840"/>
    </source>
</evidence>
<dbReference type="eggNOG" id="COG2204">
    <property type="taxonomic scope" value="Bacteria"/>
</dbReference>
<dbReference type="Gene3D" id="3.40.50.2300">
    <property type="match status" value="1"/>
</dbReference>
<dbReference type="Gene3D" id="1.10.8.60">
    <property type="match status" value="1"/>
</dbReference>
<keyword evidence="1" id="KW-0547">Nucleotide-binding</keyword>
<dbReference type="InterPro" id="IPR027417">
    <property type="entry name" value="P-loop_NTPase"/>
</dbReference>
<evidence type="ECO:0000256" key="1">
    <source>
        <dbReference type="ARBA" id="ARBA00022741"/>
    </source>
</evidence>
<dbReference type="GO" id="GO:0005524">
    <property type="term" value="F:ATP binding"/>
    <property type="evidence" value="ECO:0007669"/>
    <property type="project" value="UniProtKB-KW"/>
</dbReference>
<name>Q01QB9_SOLUE</name>
<dbReference type="PANTHER" id="PTHR11638">
    <property type="entry name" value="ATP-DEPENDENT CLP PROTEASE"/>
    <property type="match status" value="1"/>
</dbReference>
<dbReference type="GO" id="GO:0051087">
    <property type="term" value="F:protein-folding chaperone binding"/>
    <property type="evidence" value="ECO:0007669"/>
    <property type="project" value="TreeGrafter"/>
</dbReference>
<dbReference type="GO" id="GO:0070370">
    <property type="term" value="P:cellular heat acclimation"/>
    <property type="evidence" value="ECO:0007669"/>
    <property type="project" value="TreeGrafter"/>
</dbReference>
<reference evidence="7" key="1">
    <citation type="submission" date="2006-10" db="EMBL/GenBank/DDBJ databases">
        <title>Complete sequence of Solibacter usitatus Ellin6076.</title>
        <authorList>
            <consortium name="US DOE Joint Genome Institute"/>
            <person name="Copeland A."/>
            <person name="Lucas S."/>
            <person name="Lapidus A."/>
            <person name="Barry K."/>
            <person name="Detter J.C."/>
            <person name="Glavina del Rio T."/>
            <person name="Hammon N."/>
            <person name="Israni S."/>
            <person name="Dalin E."/>
            <person name="Tice H."/>
            <person name="Pitluck S."/>
            <person name="Thompson L.S."/>
            <person name="Brettin T."/>
            <person name="Bruce D."/>
            <person name="Han C."/>
            <person name="Tapia R."/>
            <person name="Gilna P."/>
            <person name="Schmutz J."/>
            <person name="Larimer F."/>
            <person name="Land M."/>
            <person name="Hauser L."/>
            <person name="Kyrpides N."/>
            <person name="Mikhailova N."/>
            <person name="Janssen P.H."/>
            <person name="Kuske C.R."/>
            <person name="Richardson P."/>
        </authorList>
    </citation>
    <scope>NUCLEOTIDE SEQUENCE</scope>
    <source>
        <strain evidence="7">Ellin6076</strain>
    </source>
</reference>
<dbReference type="InterPro" id="IPR001270">
    <property type="entry name" value="ClpA/B"/>
</dbReference>
<dbReference type="PROSITE" id="PS50110">
    <property type="entry name" value="RESPONSE_REGULATORY"/>
    <property type="match status" value="1"/>
</dbReference>
<dbReference type="HOGENOM" id="CLU_539580_0_0_0"/>
<evidence type="ECO:0000259" key="6">
    <source>
        <dbReference type="PROSITE" id="PS50110"/>
    </source>
</evidence>
<keyword evidence="2" id="KW-0067">ATP-binding</keyword>
<dbReference type="GO" id="GO:0042026">
    <property type="term" value="P:protein refolding"/>
    <property type="evidence" value="ECO:0007669"/>
    <property type="project" value="TreeGrafter"/>
</dbReference>
<dbReference type="Gene3D" id="3.40.50.300">
    <property type="entry name" value="P-loop containing nucleotide triphosphate hydrolases"/>
    <property type="match status" value="1"/>
</dbReference>
<dbReference type="InterPro" id="IPR019489">
    <property type="entry name" value="Clp_ATPase_C"/>
</dbReference>
<feature type="modified residue" description="4-aspartylphosphate" evidence="4">
    <location>
        <position position="431"/>
    </location>
</feature>
<dbReference type="GO" id="GO:0043335">
    <property type="term" value="P:protein unfolding"/>
    <property type="evidence" value="ECO:0007669"/>
    <property type="project" value="TreeGrafter"/>
</dbReference>
<dbReference type="GO" id="GO:0000160">
    <property type="term" value="P:phosphorelay signal transduction system"/>
    <property type="evidence" value="ECO:0007669"/>
    <property type="project" value="InterPro"/>
</dbReference>
<dbReference type="PRINTS" id="PR00300">
    <property type="entry name" value="CLPPROTEASEA"/>
</dbReference>
<dbReference type="Pfam" id="PF00072">
    <property type="entry name" value="Response_reg"/>
    <property type="match status" value="1"/>
</dbReference>
<dbReference type="SMART" id="SM01086">
    <property type="entry name" value="ClpB_D2-small"/>
    <property type="match status" value="1"/>
</dbReference>
<dbReference type="CDD" id="cd19499">
    <property type="entry name" value="RecA-like_ClpB_Hsp104-like"/>
    <property type="match status" value="1"/>
</dbReference>
<keyword evidence="3" id="KW-0143">Chaperone</keyword>
<sequence length="505" mass="55470">MKDPDRPGERRRPRVKNADAAVLKSENGAEKAKTAQNRVKRQQSDPVEDLTAVLSQKVVGQPAATRVIVPYIQMFQAGLAPEGRPVGVFLLLGPTGTGKTKTIEALADILHGSEKNVLKVDCGEFQMEHEVAKLIGAPPGYLGHRETQPMLTQQKLNAVTSEKCALSLVLFDEIEKAAPSMTRLLLGVLDKGLLRLGDNSVVNFEKSLVFLTSNLGAREMMRELNPEFGFQSAISPERADLTSKLQNIALVAVRKRFSPEFVNRIDCIITYQPLTIESLSTILDQHIIDLQNHVNTRLGNRSFALDVPFETRQFLLQKGTSAEYGARELNRTIHRYLTQPLATMVATNQIAPGVGVVAAIGPGDKLELRTTGGPGPVAAHPTVLLVDDNRDLLHFLERLMADAGWTLLTAESATEAKRLMQEHKPNAALLDYMLPDGNGVELGVEFLQNVPQMLVIVMTGTILPPEEEALCEEHNFPVLRKPFLASDVMNQIRSRLMPVTGVVRA</sequence>
<dbReference type="InParanoid" id="Q01QB9"/>
<evidence type="ECO:0000256" key="4">
    <source>
        <dbReference type="PROSITE-ProRule" id="PRU00169"/>
    </source>
</evidence>
<feature type="domain" description="Response regulatory" evidence="6">
    <location>
        <begin position="382"/>
        <end position="496"/>
    </location>
</feature>
<evidence type="ECO:0000256" key="3">
    <source>
        <dbReference type="ARBA" id="ARBA00023186"/>
    </source>
</evidence>
<dbReference type="SUPFAM" id="SSF52540">
    <property type="entry name" value="P-loop containing nucleoside triphosphate hydrolases"/>
    <property type="match status" value="1"/>
</dbReference>
<gene>
    <name evidence="7" type="ordered locus">Acid_7240</name>
</gene>
<dbReference type="GO" id="GO:0016887">
    <property type="term" value="F:ATP hydrolysis activity"/>
    <property type="evidence" value="ECO:0007669"/>
    <property type="project" value="InterPro"/>
</dbReference>
<dbReference type="OrthoDB" id="106786at2"/>
<dbReference type="InterPro" id="IPR003959">
    <property type="entry name" value="ATPase_AAA_core"/>
</dbReference>
<dbReference type="InterPro" id="IPR003593">
    <property type="entry name" value="AAA+_ATPase"/>
</dbReference>
<feature type="compositionally biased region" description="Basic and acidic residues" evidence="5">
    <location>
        <begin position="1"/>
        <end position="10"/>
    </location>
</feature>
<dbReference type="GO" id="GO:0005829">
    <property type="term" value="C:cytosol"/>
    <property type="evidence" value="ECO:0007669"/>
    <property type="project" value="TreeGrafter"/>
</dbReference>
<dbReference type="SMART" id="SM00448">
    <property type="entry name" value="REC"/>
    <property type="match status" value="1"/>
</dbReference>
<dbReference type="InterPro" id="IPR001789">
    <property type="entry name" value="Sig_transdc_resp-reg_receiver"/>
</dbReference>
<dbReference type="KEGG" id="sus:Acid_7240"/>
<dbReference type="EMBL" id="CP000473">
    <property type="protein sequence ID" value="ABJ88151.1"/>
    <property type="molecule type" value="Genomic_DNA"/>
</dbReference>
<proteinExistence type="predicted"/>
<protein>
    <submittedName>
        <fullName evidence="7">ATPase AAA-2 domain protein</fullName>
    </submittedName>
</protein>
<dbReference type="CDD" id="cd00156">
    <property type="entry name" value="REC"/>
    <property type="match status" value="1"/>
</dbReference>
<dbReference type="AlphaFoldDB" id="Q01QB9"/>
<organism evidence="7">
    <name type="scientific">Solibacter usitatus (strain Ellin6076)</name>
    <dbReference type="NCBI Taxonomy" id="234267"/>
    <lineage>
        <taxon>Bacteria</taxon>
        <taxon>Pseudomonadati</taxon>
        <taxon>Acidobacteriota</taxon>
        <taxon>Terriglobia</taxon>
        <taxon>Bryobacterales</taxon>
        <taxon>Solibacteraceae</taxon>
        <taxon>Candidatus Solibacter</taxon>
    </lineage>
</organism>